<evidence type="ECO:0000313" key="1">
    <source>
        <dbReference type="EMBL" id="RKQ31543.1"/>
    </source>
</evidence>
<organism evidence="1 2">
    <name type="scientific">Oceanobacillus halophilus</name>
    <dbReference type="NCBI Taxonomy" id="930130"/>
    <lineage>
        <taxon>Bacteria</taxon>
        <taxon>Bacillati</taxon>
        <taxon>Bacillota</taxon>
        <taxon>Bacilli</taxon>
        <taxon>Bacillales</taxon>
        <taxon>Bacillaceae</taxon>
        <taxon>Oceanobacillus</taxon>
    </lineage>
</organism>
<protein>
    <submittedName>
        <fullName evidence="1">DUF1934 domain-containing protein</fullName>
    </submittedName>
</protein>
<name>A0A494ZXS5_9BACI</name>
<dbReference type="InterPro" id="IPR012674">
    <property type="entry name" value="Calycin"/>
</dbReference>
<sequence length="145" mass="16837">MDSVQKKVNIRLETTINDNGSKEHNTVQETGKFFIKGNRHVLMFEETLDEELKVRNLVTIQDGSVNIKRTGPVSMNQKFDINHITENVYKHPHGTIHMETFTKKMTYKQKSEITEGQLAISYTVKLNGQDERKHDLILSYKEESE</sequence>
<evidence type="ECO:0000313" key="2">
    <source>
        <dbReference type="Proteomes" id="UP000269301"/>
    </source>
</evidence>
<dbReference type="EMBL" id="RBZP01000012">
    <property type="protein sequence ID" value="RKQ31543.1"/>
    <property type="molecule type" value="Genomic_DNA"/>
</dbReference>
<dbReference type="OrthoDB" id="2352933at2"/>
<keyword evidence="2" id="KW-1185">Reference proteome</keyword>
<dbReference type="Pfam" id="PF09148">
    <property type="entry name" value="DUF1934"/>
    <property type="match status" value="1"/>
</dbReference>
<proteinExistence type="predicted"/>
<dbReference type="RefSeq" id="WP_121204973.1">
    <property type="nucleotide sequence ID" value="NZ_RBZP01000012.1"/>
</dbReference>
<comment type="caution">
    <text evidence="1">The sequence shown here is derived from an EMBL/GenBank/DDBJ whole genome shotgun (WGS) entry which is preliminary data.</text>
</comment>
<gene>
    <name evidence="1" type="ORF">D8M06_13710</name>
</gene>
<accession>A0A494ZXS5</accession>
<dbReference type="InterPro" id="IPR015231">
    <property type="entry name" value="DUF1934"/>
</dbReference>
<dbReference type="Proteomes" id="UP000269301">
    <property type="component" value="Unassembled WGS sequence"/>
</dbReference>
<dbReference type="AlphaFoldDB" id="A0A494ZXS5"/>
<dbReference type="SUPFAM" id="SSF50814">
    <property type="entry name" value="Lipocalins"/>
    <property type="match status" value="1"/>
</dbReference>
<reference evidence="1 2" key="1">
    <citation type="journal article" date="2016" name="Int. J. Syst. Evol. Microbiol.">
        <title>Oceanobacillus halophilus sp. nov., a novel moderately halophilic bacterium from a hypersaline lake.</title>
        <authorList>
            <person name="Amoozegar M.A."/>
            <person name="Bagheri M."/>
            <person name="Makhdoumi A."/>
            <person name="Nikou M.M."/>
            <person name="Fazeli S.A.S."/>
            <person name="Schumann P."/>
            <person name="Sproer C."/>
            <person name="Sanchez-Porro C."/>
            <person name="Ventosa A."/>
        </authorList>
    </citation>
    <scope>NUCLEOTIDE SEQUENCE [LARGE SCALE GENOMIC DNA]</scope>
    <source>
        <strain evidence="1 2">DSM 23996</strain>
    </source>
</reference>
<dbReference type="Gene3D" id="2.40.128.20">
    <property type="match status" value="1"/>
</dbReference>